<dbReference type="EMBL" id="JAVIJP010000005">
    <property type="protein sequence ID" value="KAL3653703.1"/>
    <property type="molecule type" value="Genomic_DNA"/>
</dbReference>
<keyword evidence="3" id="KW-1185">Reference proteome</keyword>
<feature type="region of interest" description="Disordered" evidence="1">
    <location>
        <begin position="1"/>
        <end position="98"/>
    </location>
</feature>
<proteinExistence type="predicted"/>
<dbReference type="Proteomes" id="UP001632038">
    <property type="component" value="Unassembled WGS sequence"/>
</dbReference>
<feature type="compositionally biased region" description="Gly residues" evidence="1">
    <location>
        <begin position="19"/>
        <end position="31"/>
    </location>
</feature>
<gene>
    <name evidence="2" type="ORF">CASFOL_003384</name>
</gene>
<evidence type="ECO:0000313" key="2">
    <source>
        <dbReference type="EMBL" id="KAL3653703.1"/>
    </source>
</evidence>
<sequence length="168" mass="17885">MIGDGGGDGRTRYARDGRGCGCDGDGSGCGGDGRRREDGGDGCGGDGRGGGGDVTDHVKGHLKGKPQGDIYTPRNISNPASPVGSPLPHPRSPLIGQNGVYQYPHLKRSLLPPETIRNLPKHTPGVNGPSYWDPNILRKVYSGDNDDSHHRKQFAFTASRKVEINKFI</sequence>
<name>A0ABD3EHB3_9LAMI</name>
<evidence type="ECO:0000313" key="3">
    <source>
        <dbReference type="Proteomes" id="UP001632038"/>
    </source>
</evidence>
<feature type="compositionally biased region" description="Basic and acidic residues" evidence="1">
    <location>
        <begin position="7"/>
        <end position="18"/>
    </location>
</feature>
<accession>A0ABD3EHB3</accession>
<comment type="caution">
    <text evidence="2">The sequence shown here is derived from an EMBL/GenBank/DDBJ whole genome shotgun (WGS) entry which is preliminary data.</text>
</comment>
<dbReference type="AlphaFoldDB" id="A0ABD3EHB3"/>
<feature type="compositionally biased region" description="Gly residues" evidence="1">
    <location>
        <begin position="41"/>
        <end position="53"/>
    </location>
</feature>
<evidence type="ECO:0000256" key="1">
    <source>
        <dbReference type="SAM" id="MobiDB-lite"/>
    </source>
</evidence>
<reference evidence="3" key="1">
    <citation type="journal article" date="2024" name="IScience">
        <title>Strigolactones Initiate the Formation of Haustorium-like Structures in Castilleja.</title>
        <authorList>
            <person name="Buerger M."/>
            <person name="Peterson D."/>
            <person name="Chory J."/>
        </authorList>
    </citation>
    <scope>NUCLEOTIDE SEQUENCE [LARGE SCALE GENOMIC DNA]</scope>
</reference>
<protein>
    <submittedName>
        <fullName evidence="2">Uncharacterized protein</fullName>
    </submittedName>
</protein>
<organism evidence="2 3">
    <name type="scientific">Castilleja foliolosa</name>
    <dbReference type="NCBI Taxonomy" id="1961234"/>
    <lineage>
        <taxon>Eukaryota</taxon>
        <taxon>Viridiplantae</taxon>
        <taxon>Streptophyta</taxon>
        <taxon>Embryophyta</taxon>
        <taxon>Tracheophyta</taxon>
        <taxon>Spermatophyta</taxon>
        <taxon>Magnoliopsida</taxon>
        <taxon>eudicotyledons</taxon>
        <taxon>Gunneridae</taxon>
        <taxon>Pentapetalae</taxon>
        <taxon>asterids</taxon>
        <taxon>lamiids</taxon>
        <taxon>Lamiales</taxon>
        <taxon>Orobanchaceae</taxon>
        <taxon>Pedicularideae</taxon>
        <taxon>Castillejinae</taxon>
        <taxon>Castilleja</taxon>
    </lineage>
</organism>